<proteinExistence type="predicted"/>
<feature type="compositionally biased region" description="Basic and acidic residues" evidence="1">
    <location>
        <begin position="15"/>
        <end position="26"/>
    </location>
</feature>
<accession>A0A0A0KHI9</accession>
<gene>
    <name evidence="2" type="ORF">Csa_6G235540</name>
</gene>
<name>A0A0A0KHI9_CUCSA</name>
<reference evidence="2 3" key="3">
    <citation type="journal article" date="2010" name="BMC Genomics">
        <title>Transcriptome sequencing and comparative analysis of cucumber flowers with different sex types.</title>
        <authorList>
            <person name="Guo S."/>
            <person name="Zheng Y."/>
            <person name="Joung J.G."/>
            <person name="Liu S."/>
            <person name="Zhang Z."/>
            <person name="Crasta O.R."/>
            <person name="Sobral B.W."/>
            <person name="Xu Y."/>
            <person name="Huang S."/>
            <person name="Fei Z."/>
        </authorList>
    </citation>
    <scope>NUCLEOTIDE SEQUENCE [LARGE SCALE GENOMIC DNA]</scope>
    <source>
        <strain evidence="3">cv. 9930</strain>
    </source>
</reference>
<dbReference type="EMBL" id="CM002927">
    <property type="protein sequence ID" value="KGN47246.1"/>
    <property type="molecule type" value="Genomic_DNA"/>
</dbReference>
<evidence type="ECO:0000256" key="1">
    <source>
        <dbReference type="SAM" id="MobiDB-lite"/>
    </source>
</evidence>
<feature type="region of interest" description="Disordered" evidence="1">
    <location>
        <begin position="1"/>
        <end position="58"/>
    </location>
</feature>
<reference evidence="2 3" key="2">
    <citation type="journal article" date="2009" name="PLoS ONE">
        <title>An integrated genetic and cytogenetic map of the cucumber genome.</title>
        <authorList>
            <person name="Ren Y."/>
            <person name="Zhang Z."/>
            <person name="Liu J."/>
            <person name="Staub J.E."/>
            <person name="Han Y."/>
            <person name="Cheng Z."/>
            <person name="Li X."/>
            <person name="Lu J."/>
            <person name="Miao H."/>
            <person name="Kang H."/>
            <person name="Xie B."/>
            <person name="Gu X."/>
            <person name="Wang X."/>
            <person name="Du Y."/>
            <person name="Jin W."/>
            <person name="Huang S."/>
        </authorList>
    </citation>
    <scope>NUCLEOTIDE SEQUENCE [LARGE SCALE GENOMIC DNA]</scope>
    <source>
        <strain evidence="3">cv. 9930</strain>
    </source>
</reference>
<evidence type="ECO:0000313" key="2">
    <source>
        <dbReference type="EMBL" id="KGN47246.1"/>
    </source>
</evidence>
<reference evidence="2 3" key="4">
    <citation type="journal article" date="2011" name="BMC Genomics">
        <title>RNA-Seq improves annotation of protein-coding genes in the cucumber genome.</title>
        <authorList>
            <person name="Li Z."/>
            <person name="Zhang Z."/>
            <person name="Yan P."/>
            <person name="Huang S."/>
            <person name="Fei Z."/>
            <person name="Lin K."/>
        </authorList>
    </citation>
    <scope>NUCLEOTIDE SEQUENCE [LARGE SCALE GENOMIC DNA]</scope>
    <source>
        <strain evidence="3">cv. 9930</strain>
    </source>
</reference>
<keyword evidence="3" id="KW-1185">Reference proteome</keyword>
<evidence type="ECO:0000313" key="3">
    <source>
        <dbReference type="Proteomes" id="UP000029981"/>
    </source>
</evidence>
<dbReference type="AlphaFoldDB" id="A0A0A0KHI9"/>
<dbReference type="Gramene" id="KGN47246">
    <property type="protein sequence ID" value="KGN47246"/>
    <property type="gene ID" value="Csa_6G235540"/>
</dbReference>
<sequence>MFVPNSSMVFGVRSTGDDPLRADERSLGPVVDVVENSGLSGVMDKEEESTEEKQEQHG</sequence>
<reference evidence="2 3" key="1">
    <citation type="journal article" date="2009" name="Nat. Genet.">
        <title>The genome of the cucumber, Cucumis sativus L.</title>
        <authorList>
            <person name="Huang S."/>
            <person name="Li R."/>
            <person name="Zhang Z."/>
            <person name="Li L."/>
            <person name="Gu X."/>
            <person name="Fan W."/>
            <person name="Lucas W.J."/>
            <person name="Wang X."/>
            <person name="Xie B."/>
            <person name="Ni P."/>
            <person name="Ren Y."/>
            <person name="Zhu H."/>
            <person name="Li J."/>
            <person name="Lin K."/>
            <person name="Jin W."/>
            <person name="Fei Z."/>
            <person name="Li G."/>
            <person name="Staub J."/>
            <person name="Kilian A."/>
            <person name="van der Vossen E.A."/>
            <person name="Wu Y."/>
            <person name="Guo J."/>
            <person name="He J."/>
            <person name="Jia Z."/>
            <person name="Ren Y."/>
            <person name="Tian G."/>
            <person name="Lu Y."/>
            <person name="Ruan J."/>
            <person name="Qian W."/>
            <person name="Wang M."/>
            <person name="Huang Q."/>
            <person name="Li B."/>
            <person name="Xuan Z."/>
            <person name="Cao J."/>
            <person name="Asan"/>
            <person name="Wu Z."/>
            <person name="Zhang J."/>
            <person name="Cai Q."/>
            <person name="Bai Y."/>
            <person name="Zhao B."/>
            <person name="Han Y."/>
            <person name="Li Y."/>
            <person name="Li X."/>
            <person name="Wang S."/>
            <person name="Shi Q."/>
            <person name="Liu S."/>
            <person name="Cho W.K."/>
            <person name="Kim J.Y."/>
            <person name="Xu Y."/>
            <person name="Heller-Uszynska K."/>
            <person name="Miao H."/>
            <person name="Cheng Z."/>
            <person name="Zhang S."/>
            <person name="Wu J."/>
            <person name="Yang Y."/>
            <person name="Kang H."/>
            <person name="Li M."/>
            <person name="Liang H."/>
            <person name="Ren X."/>
            <person name="Shi Z."/>
            <person name="Wen M."/>
            <person name="Jian M."/>
            <person name="Yang H."/>
            <person name="Zhang G."/>
            <person name="Yang Z."/>
            <person name="Chen R."/>
            <person name="Liu S."/>
            <person name="Li J."/>
            <person name="Ma L."/>
            <person name="Liu H."/>
            <person name="Zhou Y."/>
            <person name="Zhao J."/>
            <person name="Fang X."/>
            <person name="Li G."/>
            <person name="Fang L."/>
            <person name="Li Y."/>
            <person name="Liu D."/>
            <person name="Zheng H."/>
            <person name="Zhang Y."/>
            <person name="Qin N."/>
            <person name="Li Z."/>
            <person name="Yang G."/>
            <person name="Yang S."/>
            <person name="Bolund L."/>
            <person name="Kristiansen K."/>
            <person name="Zheng H."/>
            <person name="Li S."/>
            <person name="Zhang X."/>
            <person name="Yang H."/>
            <person name="Wang J."/>
            <person name="Sun R."/>
            <person name="Zhang B."/>
            <person name="Jiang S."/>
            <person name="Wang J."/>
            <person name="Du Y."/>
            <person name="Li S."/>
        </authorList>
    </citation>
    <scope>NUCLEOTIDE SEQUENCE [LARGE SCALE GENOMIC DNA]</scope>
    <source>
        <strain evidence="3">cv. 9930</strain>
    </source>
</reference>
<dbReference type="Proteomes" id="UP000029981">
    <property type="component" value="Chromosome 6"/>
</dbReference>
<organism evidence="2 3">
    <name type="scientific">Cucumis sativus</name>
    <name type="common">Cucumber</name>
    <dbReference type="NCBI Taxonomy" id="3659"/>
    <lineage>
        <taxon>Eukaryota</taxon>
        <taxon>Viridiplantae</taxon>
        <taxon>Streptophyta</taxon>
        <taxon>Embryophyta</taxon>
        <taxon>Tracheophyta</taxon>
        <taxon>Spermatophyta</taxon>
        <taxon>Magnoliopsida</taxon>
        <taxon>eudicotyledons</taxon>
        <taxon>Gunneridae</taxon>
        <taxon>Pentapetalae</taxon>
        <taxon>rosids</taxon>
        <taxon>fabids</taxon>
        <taxon>Cucurbitales</taxon>
        <taxon>Cucurbitaceae</taxon>
        <taxon>Benincaseae</taxon>
        <taxon>Cucumis</taxon>
    </lineage>
</organism>
<protein>
    <submittedName>
        <fullName evidence="2">Uncharacterized protein</fullName>
    </submittedName>
</protein>